<dbReference type="PANTHER" id="PTHR22142:SF2">
    <property type="entry name" value="KINETOCHORE PROTEIN SPC24"/>
    <property type="match status" value="1"/>
</dbReference>
<evidence type="ECO:0000256" key="12">
    <source>
        <dbReference type="RuleBase" id="RU368011"/>
    </source>
</evidence>
<evidence type="ECO:0000256" key="7">
    <source>
        <dbReference type="ARBA" id="ARBA00023054"/>
    </source>
</evidence>
<evidence type="ECO:0000313" key="15">
    <source>
        <dbReference type="RefSeq" id="XP_022246385.1"/>
    </source>
</evidence>
<sequence length="195" mass="23166">MLELPENLVKSLELLRTGLEYCFEEENPLFDGIKQIKEFKDVQQNKYNESLKALQARCREEQNKLKDISVQEIYNKKIEKLQSELNSKKEQLDKIKVECSELKEAIKQKEEEKKQLDKRLQEVREKKLETIPALRKELMLYTKITGLRWDYDSSEDEIKGLIKSNIEVKPFSLNLNQNSQFFITNHLWDLIGSQQ</sequence>
<comment type="function">
    <text evidence="11">Acts as a component of the essential kinetochore-associated NDC80 complex, which is required for chromosome segregation and spindle checkpoint activity. Required for kinetochore integrity and the organization of stable microtubule binding sites in the outer plate of the kinetochore. The NDC80 complex synergistically enhances the affinity of the SKA1 complex for microtubules and may allow the NDC80 complex to track depolymerizing microtubules.</text>
</comment>
<dbReference type="Proteomes" id="UP000694941">
    <property type="component" value="Unplaced"/>
</dbReference>
<keyword evidence="6 12" id="KW-0995">Kinetochore</keyword>
<keyword evidence="9 12" id="KW-0131">Cell cycle</keyword>
<comment type="similarity">
    <text evidence="1 12">Belongs to the SPC24 family.</text>
</comment>
<name>A0ABM1SRX9_LIMPO</name>
<dbReference type="Pfam" id="PF08286">
    <property type="entry name" value="Spc24"/>
    <property type="match status" value="1"/>
</dbReference>
<protein>
    <recommendedName>
        <fullName evidence="2 12">Kinetochore protein Spc24</fullName>
    </recommendedName>
</protein>
<evidence type="ECO:0000313" key="14">
    <source>
        <dbReference type="Proteomes" id="UP000694941"/>
    </source>
</evidence>
<keyword evidence="14" id="KW-1185">Reference proteome</keyword>
<evidence type="ECO:0000256" key="9">
    <source>
        <dbReference type="ARBA" id="ARBA00023306"/>
    </source>
</evidence>
<keyword evidence="3 12" id="KW-0158">Chromosome</keyword>
<keyword evidence="4 12" id="KW-0132">Cell division</keyword>
<evidence type="ECO:0000256" key="2">
    <source>
        <dbReference type="ARBA" id="ARBA00013690"/>
    </source>
</evidence>
<evidence type="ECO:0000256" key="5">
    <source>
        <dbReference type="ARBA" id="ARBA00022776"/>
    </source>
</evidence>
<proteinExistence type="inferred from homology"/>
<evidence type="ECO:0000256" key="11">
    <source>
        <dbReference type="ARBA" id="ARBA00045419"/>
    </source>
</evidence>
<organism evidence="14 15">
    <name type="scientific">Limulus polyphemus</name>
    <name type="common">Atlantic horseshoe crab</name>
    <dbReference type="NCBI Taxonomy" id="6850"/>
    <lineage>
        <taxon>Eukaryota</taxon>
        <taxon>Metazoa</taxon>
        <taxon>Ecdysozoa</taxon>
        <taxon>Arthropoda</taxon>
        <taxon>Chelicerata</taxon>
        <taxon>Merostomata</taxon>
        <taxon>Xiphosura</taxon>
        <taxon>Limulidae</taxon>
        <taxon>Limulus</taxon>
    </lineage>
</organism>
<dbReference type="PANTHER" id="PTHR22142">
    <property type="match status" value="1"/>
</dbReference>
<dbReference type="InterPro" id="IPR013252">
    <property type="entry name" value="Ndc80_Spc24"/>
</dbReference>
<accession>A0ABM1SRX9</accession>
<evidence type="ECO:0000256" key="4">
    <source>
        <dbReference type="ARBA" id="ARBA00022618"/>
    </source>
</evidence>
<feature type="coiled-coil region" evidence="13">
    <location>
        <begin position="44"/>
        <end position="129"/>
    </location>
</feature>
<keyword evidence="5 12" id="KW-0498">Mitosis</keyword>
<dbReference type="GeneID" id="106463235"/>
<evidence type="ECO:0000256" key="8">
    <source>
        <dbReference type="ARBA" id="ARBA00023242"/>
    </source>
</evidence>
<evidence type="ECO:0000256" key="1">
    <source>
        <dbReference type="ARBA" id="ARBA00007804"/>
    </source>
</evidence>
<evidence type="ECO:0000256" key="3">
    <source>
        <dbReference type="ARBA" id="ARBA00022454"/>
    </source>
</evidence>
<evidence type="ECO:0000256" key="6">
    <source>
        <dbReference type="ARBA" id="ARBA00022838"/>
    </source>
</evidence>
<gene>
    <name evidence="15" type="primary">LOC106463235</name>
</gene>
<comment type="subunit">
    <text evidence="12">Component of the NDC80 complex.</text>
</comment>
<keyword evidence="7 13" id="KW-0175">Coiled coil</keyword>
<evidence type="ECO:0000256" key="13">
    <source>
        <dbReference type="SAM" id="Coils"/>
    </source>
</evidence>
<keyword evidence="10 12" id="KW-0137">Centromere</keyword>
<evidence type="ECO:0000256" key="10">
    <source>
        <dbReference type="ARBA" id="ARBA00023328"/>
    </source>
</evidence>
<keyword evidence="8 12" id="KW-0539">Nucleus</keyword>
<dbReference type="RefSeq" id="XP_022246385.1">
    <property type="nucleotide sequence ID" value="XM_022390677.1"/>
</dbReference>
<reference evidence="15" key="1">
    <citation type="submission" date="2025-08" db="UniProtKB">
        <authorList>
            <consortium name="RefSeq"/>
        </authorList>
    </citation>
    <scope>IDENTIFICATION</scope>
    <source>
        <tissue evidence="15">Muscle</tissue>
    </source>
</reference>
<comment type="subcellular location">
    <subcellularLocation>
        <location evidence="12">Nucleus</location>
    </subcellularLocation>
    <subcellularLocation>
        <location evidence="12">Chromosome</location>
        <location evidence="12">Centromere</location>
        <location evidence="12">Kinetochore</location>
    </subcellularLocation>
</comment>
<dbReference type="Gene3D" id="3.30.160.570">
    <property type="entry name" value="Ncd80 complex, Spc24 subunit"/>
    <property type="match status" value="1"/>
</dbReference>